<name>A0AA39HTS1_9BILA</name>
<feature type="region of interest" description="Disordered" evidence="1">
    <location>
        <begin position="1"/>
        <end position="38"/>
    </location>
</feature>
<evidence type="ECO:0000313" key="2">
    <source>
        <dbReference type="EMBL" id="KAK0410757.1"/>
    </source>
</evidence>
<evidence type="ECO:0000256" key="1">
    <source>
        <dbReference type="SAM" id="MobiDB-lite"/>
    </source>
</evidence>
<protein>
    <submittedName>
        <fullName evidence="2">Uncharacterized protein</fullName>
    </submittedName>
</protein>
<gene>
    <name evidence="2" type="ORF">QR680_005307</name>
</gene>
<sequence length="164" mass="17361">MSITDVLSVASSSSAKSSSESPQADADVDDEKSAPTPPAIAVDKLEPVVFTALFGYQAIPIRLKILLDYLISGVKPLEADRILRKALWTLEDFSRGYANVVSRRGLARILSLPAAISLGKIAVDVIIIHLIIESASFSTPVSPTPRFPEGLSSTTSIPSASPLS</sequence>
<comment type="caution">
    <text evidence="2">The sequence shown here is derived from an EMBL/GenBank/DDBJ whole genome shotgun (WGS) entry which is preliminary data.</text>
</comment>
<dbReference type="EMBL" id="JAUCMV010000003">
    <property type="protein sequence ID" value="KAK0410757.1"/>
    <property type="molecule type" value="Genomic_DNA"/>
</dbReference>
<organism evidence="2 3">
    <name type="scientific">Steinernema hermaphroditum</name>
    <dbReference type="NCBI Taxonomy" id="289476"/>
    <lineage>
        <taxon>Eukaryota</taxon>
        <taxon>Metazoa</taxon>
        <taxon>Ecdysozoa</taxon>
        <taxon>Nematoda</taxon>
        <taxon>Chromadorea</taxon>
        <taxon>Rhabditida</taxon>
        <taxon>Tylenchina</taxon>
        <taxon>Panagrolaimomorpha</taxon>
        <taxon>Strongyloidoidea</taxon>
        <taxon>Steinernematidae</taxon>
        <taxon>Steinernema</taxon>
    </lineage>
</organism>
<dbReference type="AlphaFoldDB" id="A0AA39HTS1"/>
<evidence type="ECO:0000313" key="3">
    <source>
        <dbReference type="Proteomes" id="UP001175271"/>
    </source>
</evidence>
<proteinExistence type="predicted"/>
<reference evidence="2" key="1">
    <citation type="submission" date="2023-06" db="EMBL/GenBank/DDBJ databases">
        <title>Genomic analysis of the entomopathogenic nematode Steinernema hermaphroditum.</title>
        <authorList>
            <person name="Schwarz E.M."/>
            <person name="Heppert J.K."/>
            <person name="Baniya A."/>
            <person name="Schwartz H.T."/>
            <person name="Tan C.-H."/>
            <person name="Antoshechkin I."/>
            <person name="Sternberg P.W."/>
            <person name="Goodrich-Blair H."/>
            <person name="Dillman A.R."/>
        </authorList>
    </citation>
    <scope>NUCLEOTIDE SEQUENCE</scope>
    <source>
        <strain evidence="2">PS9179</strain>
        <tissue evidence="2">Whole animal</tissue>
    </source>
</reference>
<keyword evidence="3" id="KW-1185">Reference proteome</keyword>
<accession>A0AA39HTS1</accession>
<feature type="compositionally biased region" description="Low complexity" evidence="1">
    <location>
        <begin position="8"/>
        <end position="21"/>
    </location>
</feature>
<dbReference type="Proteomes" id="UP001175271">
    <property type="component" value="Unassembled WGS sequence"/>
</dbReference>